<keyword evidence="14" id="KW-1160">Virus entry into host cell</keyword>
<dbReference type="GO" id="GO:0019062">
    <property type="term" value="P:virion attachment to host cell"/>
    <property type="evidence" value="ECO:0007669"/>
    <property type="project" value="UniProtKB-KW"/>
</dbReference>
<sequence length="251" mass="29457">MPLSRAGSRRLYHRRRRTYYRRRRYGRRRLRISRIRSRFTVFNVKQTQNITFTFFTLGGPEKGKWESLSLESVSRPSDTKPKPGLNLRFAMFGDRDPGVGRAYHYPFDYYMFRLVKVEFRPAYNPIERVRTQGSSYIDKEGDITTVAGTQAWSVDPYAAMSSRKTWAPHRYHKRVFIPKPTIQSAQGSTQTYSTWFTPGHRQQWLNSTQDQVIHYGLGFSLRQAEETAKPVTVEATITYYIRFGQWTGLSP</sequence>
<evidence type="ECO:0000256" key="10">
    <source>
        <dbReference type="ARBA" id="ARBA00022804"/>
    </source>
</evidence>
<dbReference type="GO" id="GO:0039615">
    <property type="term" value="C:T=1 icosahedral viral capsid"/>
    <property type="evidence" value="ECO:0007669"/>
    <property type="project" value="UniProtKB-KW"/>
</dbReference>
<evidence type="ECO:0000313" key="17">
    <source>
        <dbReference type="Proteomes" id="UP000098304"/>
    </source>
</evidence>
<reference evidence="16 17" key="1">
    <citation type="journal article" date="2008" name="Virus Res.">
        <title>Detection of a novel circovirus in mute swans (Cygnus olor) by using nested broad-spectrum PCR.</title>
        <authorList>
            <person name="Halami M.Y."/>
            <person name="Nieper H."/>
            <person name="Muller H."/>
            <person name="Johne R."/>
        </authorList>
    </citation>
    <scope>NUCLEOTIDE SEQUENCE [LARGE SCALE GENOMIC DNA]</scope>
    <source>
        <strain evidence="16">Sw4</strain>
    </source>
</reference>
<dbReference type="EMBL" id="EU056310">
    <property type="protein sequence ID" value="ABU48446.1"/>
    <property type="molecule type" value="Genomic_DNA"/>
</dbReference>
<evidence type="ECO:0000256" key="4">
    <source>
        <dbReference type="ARBA" id="ARBA00022431"/>
    </source>
</evidence>
<keyword evidence="9" id="KW-1162">Viral penetration into host cytoplasm</keyword>
<comment type="subunit">
    <text evidence="15">Homomultimer. Assembles in the nucleus, presumably in an immature form, then migrates to the cytoplasm once assembled as mature virion. Interacts with Rep; this interaction relocates Rep into the nucleus.</text>
</comment>
<evidence type="ECO:0000256" key="7">
    <source>
        <dbReference type="ARBA" id="ARBA00022562"/>
    </source>
</evidence>
<evidence type="ECO:0000256" key="12">
    <source>
        <dbReference type="ARBA" id="ARBA00022890"/>
    </source>
</evidence>
<evidence type="ECO:0000256" key="3">
    <source>
        <dbReference type="ARBA" id="ARBA00010301"/>
    </source>
</evidence>
<dbReference type="GO" id="GO:0043657">
    <property type="term" value="C:host cell"/>
    <property type="evidence" value="ECO:0007669"/>
    <property type="project" value="GOC"/>
</dbReference>
<protein>
    <submittedName>
        <fullName evidence="16">Putative capsid protein</fullName>
    </submittedName>
</protein>
<accession>B0YPT7</accession>
<keyword evidence="13" id="KW-0238">DNA-binding</keyword>
<dbReference type="InterPro" id="IPR038652">
    <property type="entry name" value="Circovirus_capsid_sf"/>
</dbReference>
<dbReference type="GO" id="GO:0042025">
    <property type="term" value="C:host cell nucleus"/>
    <property type="evidence" value="ECO:0007669"/>
    <property type="project" value="UniProtKB-SubCell"/>
</dbReference>
<keyword evidence="12" id="KW-1164">Virus endocytosis by host</keyword>
<dbReference type="Gene3D" id="2.60.120.950">
    <property type="entry name" value="Circovirus capsid protein"/>
    <property type="match status" value="1"/>
</dbReference>
<evidence type="ECO:0000256" key="9">
    <source>
        <dbReference type="ARBA" id="ARBA00022595"/>
    </source>
</evidence>
<keyword evidence="10" id="KW-1161">Viral attachment to host cell</keyword>
<evidence type="ECO:0000256" key="8">
    <source>
        <dbReference type="ARBA" id="ARBA00022581"/>
    </source>
</evidence>
<dbReference type="Proteomes" id="UP000098304">
    <property type="component" value="Genome"/>
</dbReference>
<dbReference type="Pfam" id="PF02443">
    <property type="entry name" value="Circo_capsid"/>
    <property type="match status" value="1"/>
</dbReference>
<evidence type="ECO:0000313" key="16">
    <source>
        <dbReference type="EMBL" id="ABU48446.1"/>
    </source>
</evidence>
<comment type="similarity">
    <text evidence="3">Belongs to the circoviridae capsid protein family.</text>
</comment>
<dbReference type="GO" id="GO:0003677">
    <property type="term" value="F:DNA binding"/>
    <property type="evidence" value="ECO:0007669"/>
    <property type="project" value="UniProtKB-KW"/>
</dbReference>
<dbReference type="InterPro" id="IPR003383">
    <property type="entry name" value="Circovirus_capsid"/>
</dbReference>
<keyword evidence="6" id="KW-0167">Capsid protein</keyword>
<comment type="subcellular location">
    <subcellularLocation>
        <location evidence="1">Host nucleus</location>
    </subcellularLocation>
    <subcellularLocation>
        <location evidence="2">Virion</location>
    </subcellularLocation>
</comment>
<dbReference type="GO" id="GO:0075732">
    <property type="term" value="P:viral penetration into host nucleus"/>
    <property type="evidence" value="ECO:0007669"/>
    <property type="project" value="UniProtKB-KW"/>
</dbReference>
<dbReference type="GO" id="GO:0075509">
    <property type="term" value="P:endocytosis involved in viral entry into host cell"/>
    <property type="evidence" value="ECO:0007669"/>
    <property type="project" value="UniProtKB-KW"/>
</dbReference>
<keyword evidence="5" id="KW-1163">Viral penetration into host nucleus</keyword>
<dbReference type="GO" id="GO:0019069">
    <property type="term" value="P:viral capsid assembly"/>
    <property type="evidence" value="ECO:0007669"/>
    <property type="project" value="InterPro"/>
</dbReference>
<evidence type="ECO:0000256" key="15">
    <source>
        <dbReference type="ARBA" id="ARBA00046863"/>
    </source>
</evidence>
<evidence type="ECO:0000256" key="2">
    <source>
        <dbReference type="ARBA" id="ARBA00004328"/>
    </source>
</evidence>
<name>B0YPT7_9CIRC</name>
<proteinExistence type="inferred from homology"/>
<keyword evidence="7" id="KW-1048">Host nucleus</keyword>
<keyword evidence="4" id="KW-1140">T=1 icosahedral capsid protein</keyword>
<keyword evidence="8" id="KW-0945">Host-virus interaction</keyword>
<organism evidence="16 17">
    <name type="scientific">Swan circovirus</name>
    <dbReference type="NCBI Taxonomy" id="459957"/>
    <lineage>
        <taxon>Viruses</taxon>
        <taxon>Monodnaviria</taxon>
        <taxon>Shotokuvirae</taxon>
        <taxon>Cressdnaviricota</taxon>
        <taxon>Arfiviricetes</taxon>
        <taxon>Cirlivirales</taxon>
        <taxon>Circoviridae</taxon>
        <taxon>Circovirus</taxon>
        <taxon>Circovirus swan</taxon>
    </lineage>
</organism>
<evidence type="ECO:0000256" key="13">
    <source>
        <dbReference type="ARBA" id="ARBA00023125"/>
    </source>
</evidence>
<evidence type="ECO:0000256" key="11">
    <source>
        <dbReference type="ARBA" id="ARBA00022844"/>
    </source>
</evidence>
<keyword evidence="11" id="KW-0946">Virion</keyword>
<evidence type="ECO:0000256" key="5">
    <source>
        <dbReference type="ARBA" id="ARBA00022524"/>
    </source>
</evidence>
<evidence type="ECO:0000256" key="1">
    <source>
        <dbReference type="ARBA" id="ARBA00004147"/>
    </source>
</evidence>
<evidence type="ECO:0000256" key="14">
    <source>
        <dbReference type="ARBA" id="ARBA00023296"/>
    </source>
</evidence>
<evidence type="ECO:0000256" key="6">
    <source>
        <dbReference type="ARBA" id="ARBA00022561"/>
    </source>
</evidence>